<feature type="transmembrane region" description="Helical" evidence="9">
    <location>
        <begin position="719"/>
        <end position="745"/>
    </location>
</feature>
<evidence type="ECO:0000256" key="5">
    <source>
        <dbReference type="ARBA" id="ARBA00023065"/>
    </source>
</evidence>
<dbReference type="PANTHER" id="PTHR45711:SF3">
    <property type="entry name" value="CLC CHANNEL"/>
    <property type="match status" value="1"/>
</dbReference>
<dbReference type="PROSITE" id="PS51371">
    <property type="entry name" value="CBS"/>
    <property type="match status" value="1"/>
</dbReference>
<dbReference type="InterPro" id="IPR014743">
    <property type="entry name" value="Cl-channel_core"/>
</dbReference>
<keyword evidence="8" id="KW-0129">CBS domain</keyword>
<evidence type="ECO:0000259" key="10">
    <source>
        <dbReference type="PROSITE" id="PS51371"/>
    </source>
</evidence>
<dbReference type="PANTHER" id="PTHR45711">
    <property type="entry name" value="CHLORIDE CHANNEL PROTEIN"/>
    <property type="match status" value="1"/>
</dbReference>
<keyword evidence="6 9" id="KW-0472">Membrane</keyword>
<dbReference type="InterPro" id="IPR046342">
    <property type="entry name" value="CBS_dom_sf"/>
</dbReference>
<evidence type="ECO:0000256" key="9">
    <source>
        <dbReference type="RuleBase" id="RU361221"/>
    </source>
</evidence>
<dbReference type="Proteomes" id="UP000663699">
    <property type="component" value="Chromosome 3"/>
</dbReference>
<keyword evidence="12" id="KW-1185">Reference proteome</keyword>
<sequence>MSNDAEHKTVLNEHSKLKKDFIEAQIAIRALILGIIIGSTSLASFYVNFSELTVYFTIISLFHFLEFWITALYNPLNVSISSFLFSNGTQYILAHCFSILEYLLEYIFFPQMKMHKSINYIGFSIVCGGQLCRSLSMIHAAHNFSHKISLKKSDDHFLVTDEMEHQSGFQTFKKSHKYQYIKQNIPNASSMETENTFLIFSSGRKNAKNYGGIQQYSTTPQLNKDKSSSTFKTMFCNSIHKKFSKKFFNRTFDDEDNKNLYGEHIWYDNYNAIDWIHDTIKDATRAKKLRSIKGIRGWIRNTFDASQGWILVFFTGFITSCIAYIIDTVETIFFDWKFGYCSDNWWNNKVLLTFITDNIDDLVGCKQWNTWGKHFNYPAKQQWIIDYIVYIAIALLFALISAQLTMTTRTIFPISMKNSSENFSQNISTKKKNNSKTEKVAYMASGSGIPEVKTILSGFTIHKFLGFRTLVVKVIGLTLSVASGLNLGKEGPFVHIACCIGNIACRLFNKYNYNDGKRRELLSAASAAGVAVAFGAPIGGVLFSLEEVSYFFPSKTMWRSFFCAMVAAITLKILNPYGTGKVVLLETHYSHEWHFLELFIFLFLGLFGGLYGSLFCKLNIHWAKTFRKLSFIKKHPTFEVFIVTLFTAIISYHNPYTKLGGTELVSHLLKECNINELNEGLCPENKLMIPKVTILLILALIIKGSFTIVTFGTKIPAGIFIPTMAIGALFGRFVGLIVQFFYYIFPSAYIFSRCPLGDPNECIVPGVYSMVGAAATLAGVTRMTVSLAVIMFELTGSLSYVMPFMLSILVSKWVADAIEPQGIYDLLIDLNEYPYLDTKSKYTFSSYLSELLPPPITVYHTTIDLSFSSTVSYTKLRDMLKYVKNEGYIDGGFPIVYNKTLIGYIAAHELQQALDTIKSTVSNEDIEKIECYLMPFGISDSTSSLTTGTSYSLPDPTDLRSYVDKAPISLNKEAPMELVFEMFSKLGLRYLCILDGAEFVGVVHKKRFVRYLKEIEKGLL</sequence>
<feature type="transmembrane region" description="Helical" evidence="9">
    <location>
        <begin position="595"/>
        <end position="615"/>
    </location>
</feature>
<feature type="transmembrane region" description="Helical" evidence="9">
    <location>
        <begin position="493"/>
        <end position="509"/>
    </location>
</feature>
<comment type="subcellular location">
    <subcellularLocation>
        <location evidence="1 9">Membrane</location>
        <topology evidence="1 9">Multi-pass membrane protein</topology>
    </subcellularLocation>
</comment>
<evidence type="ECO:0000313" key="12">
    <source>
        <dbReference type="Proteomes" id="UP000663699"/>
    </source>
</evidence>
<keyword evidence="7 9" id="KW-0868">Chloride</keyword>
<feature type="transmembrane region" description="Helical" evidence="9">
    <location>
        <begin position="557"/>
        <end position="574"/>
    </location>
</feature>
<reference evidence="11" key="1">
    <citation type="submission" date="2020-06" db="EMBL/GenBank/DDBJ databases">
        <title>Genomes of multiple members of Pneumocystis genus reveal paths to human pathogen Pneumocystis jirovecii.</title>
        <authorList>
            <person name="Cisse O.H."/>
            <person name="Ma L."/>
            <person name="Dekker J."/>
            <person name="Khil P."/>
            <person name="Jo J."/>
            <person name="Brenchley J."/>
            <person name="Blair R."/>
            <person name="Pahar B."/>
            <person name="Chabe M."/>
            <person name="Van Rompay K.A."/>
            <person name="Keesler R."/>
            <person name="Sukura A."/>
            <person name="Hirsch V."/>
            <person name="Kutty G."/>
            <person name="Liu Y."/>
            <person name="Peng L."/>
            <person name="Chen J."/>
            <person name="Song J."/>
            <person name="Weissenbacher-Lang C."/>
            <person name="Xu J."/>
            <person name="Upham N.S."/>
            <person name="Stajich J.E."/>
            <person name="Cuomo C.A."/>
            <person name="Cushion M.T."/>
            <person name="Kovacs J.A."/>
        </authorList>
    </citation>
    <scope>NUCLEOTIDE SEQUENCE</scope>
    <source>
        <strain evidence="11">2A</strain>
    </source>
</reference>
<dbReference type="Pfam" id="PF00654">
    <property type="entry name" value="Voltage_CLC"/>
    <property type="match status" value="1"/>
</dbReference>
<evidence type="ECO:0000313" key="11">
    <source>
        <dbReference type="EMBL" id="QSL64770.1"/>
    </source>
</evidence>
<dbReference type="GO" id="GO:0005769">
    <property type="term" value="C:early endosome"/>
    <property type="evidence" value="ECO:0007669"/>
    <property type="project" value="TreeGrafter"/>
</dbReference>
<keyword evidence="2 9" id="KW-0813">Transport</keyword>
<evidence type="ECO:0000256" key="8">
    <source>
        <dbReference type="PROSITE-ProRule" id="PRU00703"/>
    </source>
</evidence>
<comment type="similarity">
    <text evidence="9">Belongs to the chloride channel (TC 2.A.49) family.</text>
</comment>
<feature type="transmembrane region" description="Helical" evidence="9">
    <location>
        <begin position="91"/>
        <end position="109"/>
    </location>
</feature>
<evidence type="ECO:0000256" key="6">
    <source>
        <dbReference type="ARBA" id="ARBA00023136"/>
    </source>
</evidence>
<gene>
    <name evidence="11" type="ORF">MERGE_002072</name>
</gene>
<feature type="transmembrane region" description="Helical" evidence="9">
    <location>
        <begin position="694"/>
        <end position="713"/>
    </location>
</feature>
<dbReference type="Gene3D" id="1.10.3080.10">
    <property type="entry name" value="Clc chloride channel"/>
    <property type="match status" value="1"/>
</dbReference>
<feature type="transmembrane region" description="Helical" evidence="9">
    <location>
        <begin position="26"/>
        <end position="47"/>
    </location>
</feature>
<dbReference type="SUPFAM" id="SSF81340">
    <property type="entry name" value="Clc chloride channel"/>
    <property type="match status" value="1"/>
</dbReference>
<keyword evidence="4 9" id="KW-1133">Transmembrane helix</keyword>
<evidence type="ECO:0000256" key="4">
    <source>
        <dbReference type="ARBA" id="ARBA00022989"/>
    </source>
</evidence>
<proteinExistence type="inferred from homology"/>
<dbReference type="OrthoDB" id="44789at2759"/>
<feature type="transmembrane region" description="Helical" evidence="9">
    <location>
        <begin position="387"/>
        <end position="407"/>
    </location>
</feature>
<feature type="transmembrane region" description="Helical" evidence="9">
    <location>
        <begin position="54"/>
        <end position="71"/>
    </location>
</feature>
<dbReference type="Pfam" id="PF00571">
    <property type="entry name" value="CBS"/>
    <property type="match status" value="1"/>
</dbReference>
<dbReference type="GO" id="GO:0005794">
    <property type="term" value="C:Golgi apparatus"/>
    <property type="evidence" value="ECO:0007669"/>
    <property type="project" value="TreeGrafter"/>
</dbReference>
<feature type="transmembrane region" description="Helical" evidence="9">
    <location>
        <begin position="308"/>
        <end position="326"/>
    </location>
</feature>
<dbReference type="InterPro" id="IPR000644">
    <property type="entry name" value="CBS_dom"/>
</dbReference>
<dbReference type="SUPFAM" id="SSF54631">
    <property type="entry name" value="CBS-domain pair"/>
    <property type="match status" value="1"/>
</dbReference>
<feature type="transmembrane region" description="Helical" evidence="9">
    <location>
        <begin position="766"/>
        <end position="792"/>
    </location>
</feature>
<feature type="transmembrane region" description="Helical" evidence="9">
    <location>
        <begin position="635"/>
        <end position="652"/>
    </location>
</feature>
<evidence type="ECO:0000256" key="1">
    <source>
        <dbReference type="ARBA" id="ARBA00004141"/>
    </source>
</evidence>
<protein>
    <recommendedName>
        <fullName evidence="9">Chloride channel protein</fullName>
    </recommendedName>
</protein>
<name>A0A899FL89_9ASCO</name>
<keyword evidence="5 9" id="KW-0406">Ion transport</keyword>
<feature type="transmembrane region" description="Helical" evidence="9">
    <location>
        <begin position="521"/>
        <end position="545"/>
    </location>
</feature>
<evidence type="ECO:0000256" key="3">
    <source>
        <dbReference type="ARBA" id="ARBA00022692"/>
    </source>
</evidence>
<dbReference type="AlphaFoldDB" id="A0A899FL89"/>
<feature type="domain" description="CBS" evidence="10">
    <location>
        <begin position="963"/>
        <end position="1018"/>
    </location>
</feature>
<dbReference type="EMBL" id="CP054534">
    <property type="protein sequence ID" value="QSL64770.1"/>
    <property type="molecule type" value="Genomic_DNA"/>
</dbReference>
<dbReference type="PRINTS" id="PR00762">
    <property type="entry name" value="CLCHANNEL"/>
</dbReference>
<organism evidence="11 12">
    <name type="scientific">Pneumocystis wakefieldiae</name>
    <dbReference type="NCBI Taxonomy" id="38082"/>
    <lineage>
        <taxon>Eukaryota</taxon>
        <taxon>Fungi</taxon>
        <taxon>Dikarya</taxon>
        <taxon>Ascomycota</taxon>
        <taxon>Taphrinomycotina</taxon>
        <taxon>Pneumocystomycetes</taxon>
        <taxon>Pneumocystaceae</taxon>
        <taxon>Pneumocystis</taxon>
    </lineage>
</organism>
<feature type="transmembrane region" description="Helical" evidence="9">
    <location>
        <begin position="798"/>
        <end position="815"/>
    </location>
</feature>
<dbReference type="FunFam" id="1.10.3080.10:FF:000013">
    <property type="entry name" value="Voltage-gated chloride channel (ClcA)"/>
    <property type="match status" value="1"/>
</dbReference>
<comment type="caution">
    <text evidence="9">Lacks conserved residue(s) required for the propagation of feature annotation.</text>
</comment>
<accession>A0A899FL89</accession>
<dbReference type="GO" id="GO:0005247">
    <property type="term" value="F:voltage-gated chloride channel activity"/>
    <property type="evidence" value="ECO:0007669"/>
    <property type="project" value="TreeGrafter"/>
</dbReference>
<keyword evidence="3 9" id="KW-0812">Transmembrane</keyword>
<evidence type="ECO:0000256" key="2">
    <source>
        <dbReference type="ARBA" id="ARBA00022448"/>
    </source>
</evidence>
<dbReference type="GO" id="GO:0005886">
    <property type="term" value="C:plasma membrane"/>
    <property type="evidence" value="ECO:0007669"/>
    <property type="project" value="TreeGrafter"/>
</dbReference>
<feature type="transmembrane region" description="Helical" evidence="9">
    <location>
        <begin position="470"/>
        <end position="487"/>
    </location>
</feature>
<evidence type="ECO:0000256" key="7">
    <source>
        <dbReference type="ARBA" id="ARBA00023214"/>
    </source>
</evidence>
<dbReference type="InterPro" id="IPR001807">
    <property type="entry name" value="ClC"/>
</dbReference>
<dbReference type="CDD" id="cd03684">
    <property type="entry name" value="ClC_3_like"/>
    <property type="match status" value="1"/>
</dbReference>